<evidence type="ECO:0000313" key="3">
    <source>
        <dbReference type="EMBL" id="GFJ96239.1"/>
    </source>
</evidence>
<feature type="region of interest" description="Disordered" evidence="1">
    <location>
        <begin position="58"/>
        <end position="98"/>
    </location>
</feature>
<name>A0A6V8LNK6_9ACTN</name>
<protein>
    <recommendedName>
        <fullName evidence="5">Secreted protein</fullName>
    </recommendedName>
</protein>
<keyword evidence="2" id="KW-0472">Membrane</keyword>
<dbReference type="AlphaFoldDB" id="A0A6V8LNK6"/>
<feature type="compositionally biased region" description="Basic and acidic residues" evidence="1">
    <location>
        <begin position="58"/>
        <end position="74"/>
    </location>
</feature>
<proteinExistence type="predicted"/>
<organism evidence="3 4">
    <name type="scientific">Phytohabitans rumicis</name>
    <dbReference type="NCBI Taxonomy" id="1076125"/>
    <lineage>
        <taxon>Bacteria</taxon>
        <taxon>Bacillati</taxon>
        <taxon>Actinomycetota</taxon>
        <taxon>Actinomycetes</taxon>
        <taxon>Micromonosporales</taxon>
        <taxon>Micromonosporaceae</taxon>
    </lineage>
</organism>
<sequence length="98" mass="10472">MEDLLVFLAVAGGFAAILGAVAWLGTRIRRRGIGGGLMGPIDEIYNPGAHRARLDVQTHEERVAPMPSPDDRWSRVRARHPKPGDGPTTGDPPPLDAG</sequence>
<accession>A0A6V8LNK6</accession>
<dbReference type="RefSeq" id="WP_173085798.1">
    <property type="nucleotide sequence ID" value="NZ_BAABJB010000071.1"/>
</dbReference>
<evidence type="ECO:0008006" key="5">
    <source>
        <dbReference type="Google" id="ProtNLM"/>
    </source>
</evidence>
<reference evidence="3 4" key="2">
    <citation type="submission" date="2020-03" db="EMBL/GenBank/DDBJ databases">
        <authorList>
            <person name="Ichikawa N."/>
            <person name="Kimura A."/>
            <person name="Kitahashi Y."/>
            <person name="Uohara A."/>
        </authorList>
    </citation>
    <scope>NUCLEOTIDE SEQUENCE [LARGE SCALE GENOMIC DNA]</scope>
    <source>
        <strain evidence="3 4">NBRC 108638</strain>
    </source>
</reference>
<keyword evidence="2" id="KW-1133">Transmembrane helix</keyword>
<keyword evidence="2" id="KW-0812">Transmembrane</keyword>
<reference evidence="3 4" key="1">
    <citation type="submission" date="2020-03" db="EMBL/GenBank/DDBJ databases">
        <title>Whole genome shotgun sequence of Phytohabitans rumicis NBRC 108638.</title>
        <authorList>
            <person name="Komaki H."/>
            <person name="Tamura T."/>
        </authorList>
    </citation>
    <scope>NUCLEOTIDE SEQUENCE [LARGE SCALE GENOMIC DNA]</scope>
    <source>
        <strain evidence="3 4">NBRC 108638</strain>
    </source>
</reference>
<gene>
    <name evidence="3" type="ORF">Prum_098810</name>
</gene>
<keyword evidence="4" id="KW-1185">Reference proteome</keyword>
<evidence type="ECO:0000313" key="4">
    <source>
        <dbReference type="Proteomes" id="UP000482960"/>
    </source>
</evidence>
<evidence type="ECO:0000256" key="1">
    <source>
        <dbReference type="SAM" id="MobiDB-lite"/>
    </source>
</evidence>
<dbReference type="EMBL" id="BLPG01000002">
    <property type="protein sequence ID" value="GFJ96239.1"/>
    <property type="molecule type" value="Genomic_DNA"/>
</dbReference>
<comment type="caution">
    <text evidence="3">The sequence shown here is derived from an EMBL/GenBank/DDBJ whole genome shotgun (WGS) entry which is preliminary data.</text>
</comment>
<feature type="transmembrane region" description="Helical" evidence="2">
    <location>
        <begin position="6"/>
        <end position="25"/>
    </location>
</feature>
<dbReference type="Proteomes" id="UP000482960">
    <property type="component" value="Unassembled WGS sequence"/>
</dbReference>
<evidence type="ECO:0000256" key="2">
    <source>
        <dbReference type="SAM" id="Phobius"/>
    </source>
</evidence>